<dbReference type="GO" id="GO:0000287">
    <property type="term" value="F:magnesium ion binding"/>
    <property type="evidence" value="ECO:0007669"/>
    <property type="project" value="TreeGrafter"/>
</dbReference>
<evidence type="ECO:0000313" key="9">
    <source>
        <dbReference type="EMBL" id="ABM03516.1"/>
    </source>
</evidence>
<protein>
    <recommendedName>
        <fullName evidence="8">Magnesium transport protein CorA</fullName>
    </recommendedName>
</protein>
<dbReference type="FunFam" id="1.20.58.340:FF:000012">
    <property type="entry name" value="Magnesium transport protein CorA"/>
    <property type="match status" value="1"/>
</dbReference>
<evidence type="ECO:0000256" key="3">
    <source>
        <dbReference type="ARBA" id="ARBA00022448"/>
    </source>
</evidence>
<keyword evidence="5 8" id="KW-0812">Transmembrane</keyword>
<keyword evidence="8" id="KW-0406">Ion transport</keyword>
<dbReference type="Gene3D" id="1.20.58.340">
    <property type="entry name" value="Magnesium transport protein CorA, transmembrane region"/>
    <property type="match status" value="2"/>
</dbReference>
<dbReference type="OrthoDB" id="9803416at2"/>
<dbReference type="NCBIfam" id="TIGR00383">
    <property type="entry name" value="corA"/>
    <property type="match status" value="1"/>
</dbReference>
<dbReference type="PANTHER" id="PTHR46494:SF1">
    <property type="entry name" value="CORA FAMILY METAL ION TRANSPORTER (EUROFUNG)"/>
    <property type="match status" value="1"/>
</dbReference>
<evidence type="ECO:0000256" key="7">
    <source>
        <dbReference type="ARBA" id="ARBA00023136"/>
    </source>
</evidence>
<dbReference type="Gene3D" id="3.30.460.20">
    <property type="entry name" value="CorA soluble domain-like"/>
    <property type="match status" value="1"/>
</dbReference>
<dbReference type="Pfam" id="PF01544">
    <property type="entry name" value="CorA"/>
    <property type="match status" value="1"/>
</dbReference>
<dbReference type="EMBL" id="CP000510">
    <property type="protein sequence ID" value="ABM03516.1"/>
    <property type="molecule type" value="Genomic_DNA"/>
</dbReference>
<name>A1SVK1_PSYIN</name>
<comment type="similarity">
    <text evidence="2 8">Belongs to the CorA metal ion transporter (MIT) (TC 1.A.35) family.</text>
</comment>
<keyword evidence="8" id="KW-0460">Magnesium</keyword>
<dbReference type="InterPro" id="IPR004488">
    <property type="entry name" value="Mg/Co-transport_prot_CorA"/>
</dbReference>
<dbReference type="GO" id="GO:0050897">
    <property type="term" value="F:cobalt ion binding"/>
    <property type="evidence" value="ECO:0007669"/>
    <property type="project" value="TreeGrafter"/>
</dbReference>
<dbReference type="InterPro" id="IPR045863">
    <property type="entry name" value="CorA_TM1_TM2"/>
</dbReference>
<dbReference type="InterPro" id="IPR002523">
    <property type="entry name" value="MgTranspt_CorA/ZnTranspt_ZntB"/>
</dbReference>
<dbReference type="GO" id="GO:0015087">
    <property type="term" value="F:cobalt ion transmembrane transporter activity"/>
    <property type="evidence" value="ECO:0007669"/>
    <property type="project" value="UniProtKB-UniRule"/>
</dbReference>
<dbReference type="AlphaFoldDB" id="A1SVK1"/>
<evidence type="ECO:0000313" key="10">
    <source>
        <dbReference type="Proteomes" id="UP000000639"/>
    </source>
</evidence>
<keyword evidence="4 8" id="KW-1003">Cell membrane</keyword>
<organism evidence="9 10">
    <name type="scientific">Psychromonas ingrahamii (strain DSM 17664 / CCUG 51855 / 37)</name>
    <dbReference type="NCBI Taxonomy" id="357804"/>
    <lineage>
        <taxon>Bacteria</taxon>
        <taxon>Pseudomonadati</taxon>
        <taxon>Pseudomonadota</taxon>
        <taxon>Gammaproteobacteria</taxon>
        <taxon>Alteromonadales</taxon>
        <taxon>Psychromonadaceae</taxon>
        <taxon>Psychromonas</taxon>
    </lineage>
</organism>
<evidence type="ECO:0000256" key="2">
    <source>
        <dbReference type="ARBA" id="ARBA00009765"/>
    </source>
</evidence>
<dbReference type="GO" id="GO:0015095">
    <property type="term" value="F:magnesium ion transmembrane transporter activity"/>
    <property type="evidence" value="ECO:0007669"/>
    <property type="project" value="UniProtKB-UniRule"/>
</dbReference>
<evidence type="ECO:0000256" key="8">
    <source>
        <dbReference type="RuleBase" id="RU362010"/>
    </source>
</evidence>
<feature type="transmembrane region" description="Helical" evidence="8">
    <location>
        <begin position="297"/>
        <end position="317"/>
    </location>
</feature>
<gene>
    <name evidence="8" type="primary">corA</name>
    <name evidence="9" type="ordered locus">Ping_1732</name>
</gene>
<evidence type="ECO:0000256" key="5">
    <source>
        <dbReference type="ARBA" id="ARBA00022692"/>
    </source>
</evidence>
<dbReference type="RefSeq" id="WP_011770076.1">
    <property type="nucleotide sequence ID" value="NC_008709.1"/>
</dbReference>
<dbReference type="Proteomes" id="UP000000639">
    <property type="component" value="Chromosome"/>
</dbReference>
<dbReference type="HOGENOM" id="CLU_007127_0_0_6"/>
<dbReference type="CDD" id="cd12828">
    <property type="entry name" value="TmCorA-like_1"/>
    <property type="match status" value="1"/>
</dbReference>
<evidence type="ECO:0000256" key="1">
    <source>
        <dbReference type="ARBA" id="ARBA00004651"/>
    </source>
</evidence>
<dbReference type="PANTHER" id="PTHR46494">
    <property type="entry name" value="CORA FAMILY METAL ION TRANSPORTER (EUROFUNG)"/>
    <property type="match status" value="1"/>
</dbReference>
<sequence>MIESLTALSEKSGLPPGSLIHIGDVRETVTQMTVIDYCSENIKEHKIQSLDEILKYKDSDTVTWVIIEGLTNVDIVEQIGTMFDIHQLVLEDILNTHQRPKFEEYDDHLFIVLKCLLPENDQFSVTYEQISLLVLKNFVFAFKEKKDELFHPIIQRIRTSSGRLRNLQADYLTYTILDTIVDQNFILIDSLDEAITSLEDILLTSDPVNNTLNTIQKLKREIISIRKHVSPVRELISAMLRSESPLIDEKTHIYLRDVSDHAIRVSESIESYREILTGLLDIYISSISNKMNETMKFLTVFASIFIPLTFLAGIYGMNFEYMPELKWKWAYPALWAVFIILPIILLIYFRRKKWL</sequence>
<evidence type="ECO:0000256" key="4">
    <source>
        <dbReference type="ARBA" id="ARBA00022475"/>
    </source>
</evidence>
<comment type="function">
    <text evidence="8">Mediates influx of magnesium ions.</text>
</comment>
<dbReference type="SUPFAM" id="SSF144083">
    <property type="entry name" value="Magnesium transport protein CorA, transmembrane region"/>
    <property type="match status" value="1"/>
</dbReference>
<evidence type="ECO:0000256" key="6">
    <source>
        <dbReference type="ARBA" id="ARBA00022989"/>
    </source>
</evidence>
<keyword evidence="10" id="KW-1185">Reference proteome</keyword>
<dbReference type="STRING" id="357804.Ping_1732"/>
<dbReference type="SUPFAM" id="SSF143865">
    <property type="entry name" value="CorA soluble domain-like"/>
    <property type="match status" value="1"/>
</dbReference>
<dbReference type="eggNOG" id="COG0598">
    <property type="taxonomic scope" value="Bacteria"/>
</dbReference>
<reference evidence="9 10" key="1">
    <citation type="submission" date="2007-01" db="EMBL/GenBank/DDBJ databases">
        <title>Complete sequence of Psychromonas ingrahamii 37.</title>
        <authorList>
            <consortium name="US DOE Joint Genome Institute"/>
            <person name="Copeland A."/>
            <person name="Lucas S."/>
            <person name="Lapidus A."/>
            <person name="Barry K."/>
            <person name="Detter J.C."/>
            <person name="Glavina del Rio T."/>
            <person name="Hammon N."/>
            <person name="Israni S."/>
            <person name="Dalin E."/>
            <person name="Tice H."/>
            <person name="Pitluck S."/>
            <person name="Thompson L.S."/>
            <person name="Brettin T."/>
            <person name="Bruce D."/>
            <person name="Han C."/>
            <person name="Tapia R."/>
            <person name="Schmutz J."/>
            <person name="Larimer F."/>
            <person name="Land M."/>
            <person name="Hauser L."/>
            <person name="Kyrpides N."/>
            <person name="Ivanova N."/>
            <person name="Staley J."/>
            <person name="Richardson P."/>
        </authorList>
    </citation>
    <scope>NUCLEOTIDE SEQUENCE [LARGE SCALE GENOMIC DNA]</scope>
    <source>
        <strain evidence="9 10">37</strain>
    </source>
</reference>
<dbReference type="InterPro" id="IPR045861">
    <property type="entry name" value="CorA_cytoplasmic_dom"/>
</dbReference>
<keyword evidence="3 8" id="KW-0813">Transport</keyword>
<proteinExistence type="inferred from homology"/>
<keyword evidence="7 8" id="KW-0472">Membrane</keyword>
<keyword evidence="6 8" id="KW-1133">Transmembrane helix</keyword>
<dbReference type="KEGG" id="pin:Ping_1732"/>
<accession>A1SVK1</accession>
<comment type="subcellular location">
    <subcellularLocation>
        <location evidence="1">Cell membrane</location>
        <topology evidence="1">Multi-pass membrane protein</topology>
    </subcellularLocation>
    <subcellularLocation>
        <location evidence="8">Membrane</location>
        <topology evidence="8">Multi-pass membrane protein</topology>
    </subcellularLocation>
</comment>
<dbReference type="GO" id="GO:0005886">
    <property type="term" value="C:plasma membrane"/>
    <property type="evidence" value="ECO:0007669"/>
    <property type="project" value="UniProtKB-SubCell"/>
</dbReference>
<feature type="transmembrane region" description="Helical" evidence="8">
    <location>
        <begin position="329"/>
        <end position="349"/>
    </location>
</feature>